<dbReference type="PANTHER" id="PTHR23102">
    <property type="entry name" value="CLEAVAGE AND POLYADENYLATION SPECIFICITY FACTOR SUBUNIT 4-RELATED"/>
    <property type="match status" value="1"/>
</dbReference>
<protein>
    <recommendedName>
        <fullName evidence="12">mRNA 3'-end-processing protein</fullName>
    </recommendedName>
</protein>
<evidence type="ECO:0000256" key="4">
    <source>
        <dbReference type="ARBA" id="ARBA00022723"/>
    </source>
</evidence>
<evidence type="ECO:0000256" key="5">
    <source>
        <dbReference type="ARBA" id="ARBA00022737"/>
    </source>
</evidence>
<keyword evidence="7 11" id="KW-0862">Zinc</keyword>
<reference evidence="15 16" key="1">
    <citation type="submission" date="2024-02" db="EMBL/GenBank/DDBJ databases">
        <title>Discinaceae phylogenomics.</title>
        <authorList>
            <person name="Dirks A.C."/>
            <person name="James T.Y."/>
        </authorList>
    </citation>
    <scope>NUCLEOTIDE SEQUENCE [LARGE SCALE GENOMIC DNA]</scope>
    <source>
        <strain evidence="15 16">ACD0624</strain>
    </source>
</reference>
<dbReference type="PANTHER" id="PTHR23102:SF24">
    <property type="entry name" value="CLEAVAGE AND POLYADENYLATION SPECIFICITY FACTOR SUBUNIT 4"/>
    <property type="match status" value="1"/>
</dbReference>
<evidence type="ECO:0000256" key="13">
    <source>
        <dbReference type="SAM" id="MobiDB-lite"/>
    </source>
</evidence>
<dbReference type="InterPro" id="IPR036855">
    <property type="entry name" value="Znf_CCCH_sf"/>
</dbReference>
<evidence type="ECO:0000256" key="6">
    <source>
        <dbReference type="ARBA" id="ARBA00022771"/>
    </source>
</evidence>
<accession>A0ABR3GK97</accession>
<comment type="function">
    <text evidence="10 12">Component of the cleavage factor I (CF I) involved in pre-mRNA 3'-end processing.</text>
</comment>
<evidence type="ECO:0000256" key="12">
    <source>
        <dbReference type="RuleBase" id="RU369008"/>
    </source>
</evidence>
<comment type="similarity">
    <text evidence="2 12">Belongs to the CPSF4/YTH1 family.</text>
</comment>
<feature type="domain" description="C3H1-type" evidence="14">
    <location>
        <begin position="42"/>
        <end position="69"/>
    </location>
</feature>
<organism evidence="15 16">
    <name type="scientific">Discina gigas</name>
    <dbReference type="NCBI Taxonomy" id="1032678"/>
    <lineage>
        <taxon>Eukaryota</taxon>
        <taxon>Fungi</taxon>
        <taxon>Dikarya</taxon>
        <taxon>Ascomycota</taxon>
        <taxon>Pezizomycotina</taxon>
        <taxon>Pezizomycetes</taxon>
        <taxon>Pezizales</taxon>
        <taxon>Discinaceae</taxon>
        <taxon>Discina</taxon>
    </lineage>
</organism>
<evidence type="ECO:0000259" key="14">
    <source>
        <dbReference type="PROSITE" id="PS50103"/>
    </source>
</evidence>
<keyword evidence="16" id="KW-1185">Reference proteome</keyword>
<evidence type="ECO:0000256" key="8">
    <source>
        <dbReference type="ARBA" id="ARBA00022884"/>
    </source>
</evidence>
<dbReference type="EMBL" id="JBBBZM010000055">
    <property type="protein sequence ID" value="KAL0636177.1"/>
    <property type="molecule type" value="Genomic_DNA"/>
</dbReference>
<evidence type="ECO:0000256" key="7">
    <source>
        <dbReference type="ARBA" id="ARBA00022833"/>
    </source>
</evidence>
<keyword evidence="4 11" id="KW-0479">Metal-binding</keyword>
<keyword evidence="3 12" id="KW-0507">mRNA processing</keyword>
<keyword evidence="9 12" id="KW-0539">Nucleus</keyword>
<comment type="caution">
    <text evidence="15">The sequence shown here is derived from an EMBL/GenBank/DDBJ whole genome shotgun (WGS) entry which is preliminary data.</text>
</comment>
<feature type="domain" description="C3H1-type" evidence="14">
    <location>
        <begin position="74"/>
        <end position="102"/>
    </location>
</feature>
<evidence type="ECO:0000256" key="10">
    <source>
        <dbReference type="ARBA" id="ARBA00024826"/>
    </source>
</evidence>
<comment type="subcellular location">
    <subcellularLocation>
        <location evidence="1 12">Nucleus</location>
    </subcellularLocation>
</comment>
<keyword evidence="8 12" id="KW-0694">RNA-binding</keyword>
<sequence>MATTTAPSIADKILNPHSQQQQFAGRFAFNDFLRKEYRFGLDPNRRTCPLFVQGHCPMGNSCPDKHAVSSSFNKRKMPECNFFVRNGYCSNGEECLYLHVDPDSKIPLCPHYENGFCPLGPTCSKKHVRKPICKFYLAGFCPDGRQGCKEGAHPRWTTGLVPPTVKKPREEREDGGDRDGGRDRDNRDGGRDGGGDRGGDRFGGGRGGFGGRRFYGGRGRRDRDR</sequence>
<dbReference type="Proteomes" id="UP001447188">
    <property type="component" value="Unassembled WGS sequence"/>
</dbReference>
<dbReference type="PROSITE" id="PS50103">
    <property type="entry name" value="ZF_C3H1"/>
    <property type="match status" value="4"/>
</dbReference>
<gene>
    <name evidence="15" type="primary">YTH1</name>
    <name evidence="15" type="ORF">Q9L58_004851</name>
</gene>
<feature type="domain" description="C3H1-type" evidence="14">
    <location>
        <begin position="132"/>
        <end position="156"/>
    </location>
</feature>
<feature type="zinc finger region" description="C3H1-type" evidence="11">
    <location>
        <begin position="42"/>
        <end position="69"/>
    </location>
</feature>
<dbReference type="SMART" id="SM00356">
    <property type="entry name" value="ZnF_C3H1"/>
    <property type="match status" value="3"/>
</dbReference>
<evidence type="ECO:0000256" key="3">
    <source>
        <dbReference type="ARBA" id="ARBA00022664"/>
    </source>
</evidence>
<feature type="compositionally biased region" description="Gly residues" evidence="13">
    <location>
        <begin position="201"/>
        <end position="217"/>
    </location>
</feature>
<evidence type="ECO:0000256" key="1">
    <source>
        <dbReference type="ARBA" id="ARBA00004123"/>
    </source>
</evidence>
<evidence type="ECO:0000256" key="2">
    <source>
        <dbReference type="ARBA" id="ARBA00008907"/>
    </source>
</evidence>
<evidence type="ECO:0000256" key="11">
    <source>
        <dbReference type="PROSITE-ProRule" id="PRU00723"/>
    </source>
</evidence>
<evidence type="ECO:0000313" key="16">
    <source>
        <dbReference type="Proteomes" id="UP001447188"/>
    </source>
</evidence>
<evidence type="ECO:0000256" key="9">
    <source>
        <dbReference type="ARBA" id="ARBA00023242"/>
    </source>
</evidence>
<keyword evidence="6 11" id="KW-0863">Zinc-finger</keyword>
<feature type="zinc finger region" description="C3H1-type" evidence="11">
    <location>
        <begin position="132"/>
        <end position="156"/>
    </location>
</feature>
<keyword evidence="5 12" id="KW-0677">Repeat</keyword>
<dbReference type="Gene3D" id="4.10.1000.10">
    <property type="entry name" value="Zinc finger, CCCH-type"/>
    <property type="match status" value="2"/>
</dbReference>
<feature type="zinc finger region" description="C3H1-type" evidence="11">
    <location>
        <begin position="103"/>
        <end position="130"/>
    </location>
</feature>
<evidence type="ECO:0000313" key="15">
    <source>
        <dbReference type="EMBL" id="KAL0636177.1"/>
    </source>
</evidence>
<proteinExistence type="inferred from homology"/>
<dbReference type="SUPFAM" id="SSF90229">
    <property type="entry name" value="CCCH zinc finger"/>
    <property type="match status" value="1"/>
</dbReference>
<name>A0ABR3GK97_9PEZI</name>
<dbReference type="Pfam" id="PF00642">
    <property type="entry name" value="zf-CCCH"/>
    <property type="match status" value="1"/>
</dbReference>
<feature type="zinc finger region" description="C3H1-type" evidence="11">
    <location>
        <begin position="74"/>
        <end position="102"/>
    </location>
</feature>
<feature type="domain" description="C3H1-type" evidence="14">
    <location>
        <begin position="103"/>
        <end position="130"/>
    </location>
</feature>
<dbReference type="InterPro" id="IPR000571">
    <property type="entry name" value="Znf_CCCH"/>
</dbReference>
<dbReference type="InterPro" id="IPR045348">
    <property type="entry name" value="CPSF4/Yth1"/>
</dbReference>
<feature type="region of interest" description="Disordered" evidence="13">
    <location>
        <begin position="152"/>
        <end position="225"/>
    </location>
</feature>
<feature type="compositionally biased region" description="Basic and acidic residues" evidence="13">
    <location>
        <begin position="167"/>
        <end position="200"/>
    </location>
</feature>